<name>A0A9X4B5X3_ENTFC</name>
<dbReference type="Proteomes" id="UP001141166">
    <property type="component" value="Unassembled WGS sequence"/>
</dbReference>
<proteinExistence type="predicted"/>
<reference evidence="2" key="1">
    <citation type="submission" date="2022-05" db="EMBL/GenBank/DDBJ databases">
        <title>Draft genome sequences of Clostridium perfringens strains isolated from Peru.</title>
        <authorList>
            <person name="Hurtado R."/>
            <person name="Lima L."/>
            <person name="Sousa T."/>
            <person name="Jaiswal A.K."/>
            <person name="Tiwari S."/>
            <person name="Maturrano L."/>
            <person name="Brenig B."/>
            <person name="Azevedo V."/>
        </authorList>
    </citation>
    <scope>NUCLEOTIDE SEQUENCE</scope>
    <source>
        <strain evidence="2">CP4</strain>
    </source>
</reference>
<gene>
    <name evidence="2" type="ORF">M3X98_06235</name>
</gene>
<protein>
    <submittedName>
        <fullName evidence="2">PcfK-like family protein</fullName>
    </submittedName>
</protein>
<sequence>MSKEIKTIKDLHSQLKKYDSHLLLSIFDEENGYSDIEWVKEKGTKKNVWYQWVKLGANHSIHLNTIGAFVQKIAQYPEQMIVTMRNTKGQYSRLFLVLEELEGQEWLMIVDDLTYQKYYQKSEINWKNKALEKMLEEMKQKHSDTEDCIHSWLCQQHEDELFQGVLKKDRTIKGAVAYCLSQAKKQAGKSQSAMVSDEVVFSWVREYFLLEKVEVTPVQGSIHTNKPKEKKSKKKAEKVVNGQVSLFEEV</sequence>
<feature type="coiled-coil region" evidence="1">
    <location>
        <begin position="121"/>
        <end position="148"/>
    </location>
</feature>
<dbReference type="InterPro" id="IPR025624">
    <property type="entry name" value="PcfK"/>
</dbReference>
<accession>A0A9X4B5X3</accession>
<comment type="caution">
    <text evidence="2">The sequence shown here is derived from an EMBL/GenBank/DDBJ whole genome shotgun (WGS) entry which is preliminary data.</text>
</comment>
<organism evidence="2 3">
    <name type="scientific">Enterococcus faecium</name>
    <name type="common">Streptococcus faecium</name>
    <dbReference type="NCBI Taxonomy" id="1352"/>
    <lineage>
        <taxon>Bacteria</taxon>
        <taxon>Bacillati</taxon>
        <taxon>Bacillota</taxon>
        <taxon>Bacilli</taxon>
        <taxon>Lactobacillales</taxon>
        <taxon>Enterococcaceae</taxon>
        <taxon>Enterococcus</taxon>
    </lineage>
</organism>
<dbReference type="EMBL" id="JAMWMK010000007">
    <property type="protein sequence ID" value="MDC4247652.1"/>
    <property type="molecule type" value="Genomic_DNA"/>
</dbReference>
<evidence type="ECO:0000256" key="1">
    <source>
        <dbReference type="SAM" id="Coils"/>
    </source>
</evidence>
<dbReference type="RefSeq" id="WP_272471368.1">
    <property type="nucleotide sequence ID" value="NZ_JAMWMK010000007.1"/>
</dbReference>
<keyword evidence="1" id="KW-0175">Coiled coil</keyword>
<evidence type="ECO:0000313" key="2">
    <source>
        <dbReference type="EMBL" id="MDC4247652.1"/>
    </source>
</evidence>
<dbReference type="Pfam" id="PF14058">
    <property type="entry name" value="PcfK"/>
    <property type="match status" value="1"/>
</dbReference>
<evidence type="ECO:0000313" key="3">
    <source>
        <dbReference type="Proteomes" id="UP001141166"/>
    </source>
</evidence>
<dbReference type="AlphaFoldDB" id="A0A9X4B5X3"/>